<keyword evidence="2" id="KW-1185">Reference proteome</keyword>
<gene>
    <name evidence="1" type="ORF">SAMN02745180_00206</name>
</gene>
<dbReference type="OrthoDB" id="2498762at2"/>
<dbReference type="EMBL" id="FQXR01000002">
    <property type="protein sequence ID" value="SHH39339.1"/>
    <property type="molecule type" value="Genomic_DNA"/>
</dbReference>
<dbReference type="Proteomes" id="UP000184389">
    <property type="component" value="Unassembled WGS sequence"/>
</dbReference>
<name>A0A1M5SLG3_9FIRM</name>
<protein>
    <submittedName>
        <fullName evidence="1">Uncharacterized protein</fullName>
    </submittedName>
</protein>
<dbReference type="AlphaFoldDB" id="A0A1M5SLG3"/>
<dbReference type="STRING" id="1123281.SAMN02745180_00206"/>
<reference evidence="1 2" key="1">
    <citation type="submission" date="2016-11" db="EMBL/GenBank/DDBJ databases">
        <authorList>
            <person name="Jaros S."/>
            <person name="Januszkiewicz K."/>
            <person name="Wedrychowicz H."/>
        </authorList>
    </citation>
    <scope>NUCLEOTIDE SEQUENCE [LARGE SCALE GENOMIC DNA]</scope>
    <source>
        <strain evidence="1 2">DSM 13106</strain>
    </source>
</reference>
<accession>A0A1M5SLG3</accession>
<evidence type="ECO:0000313" key="2">
    <source>
        <dbReference type="Proteomes" id="UP000184389"/>
    </source>
</evidence>
<sequence length="491" mass="59063">MSIENGFFDRMKKIEVMRMLGTGMDVGELNEFSHEICFLLLLNIFKRELTENPNRSRTDMIHIVEDILRDMKIETSKENIERIVDGTLWYRDPNKQEYFSSTIYNEQSGSREEYVFRYLKIDREHSHWEEGGSTVYMLSPESQEMIFITREILEEFGFDVEQFYTLQLIKTGNFTKAQSSVDNLIARVRTLIRREKEYKQDMIRDPQTMFFDRKRNTKNTEEIKRQFEDEQKVFDEMFSWKSRYDSLPDDKKYEAKVMFENLEKARVLHDNLAKIVMENIAYEMEVRVKYPESFWKSSNVSFKNDIWKNTLVKNGLKDFDQLKYILSPLFSPKLDFIFPLEWAWDEQMVKNYSQDVVEDEEDDEEKIYFTEETDWQQIVELWKDIFDALLERGEFSIEELNKISDEEKEKWLSQRENIELFMMFVISEVVLVENFEGIDERLKLFSLLCEGDEKYKNLYGKSIKSIVETGKSPLLWSEVYISPYTIYVEEN</sequence>
<evidence type="ECO:0000313" key="1">
    <source>
        <dbReference type="EMBL" id="SHH39339.1"/>
    </source>
</evidence>
<proteinExistence type="predicted"/>
<organism evidence="1 2">
    <name type="scientific">Sporanaerobacter acetigenes DSM 13106</name>
    <dbReference type="NCBI Taxonomy" id="1123281"/>
    <lineage>
        <taxon>Bacteria</taxon>
        <taxon>Bacillati</taxon>
        <taxon>Bacillota</taxon>
        <taxon>Tissierellia</taxon>
        <taxon>Tissierellales</taxon>
        <taxon>Sporanaerobacteraceae</taxon>
        <taxon>Sporanaerobacter</taxon>
    </lineage>
</organism>